<feature type="signal peptide" evidence="6">
    <location>
        <begin position="1"/>
        <end position="22"/>
    </location>
</feature>
<gene>
    <name evidence="8" type="ORF">TTAC_LOCUS2325</name>
</gene>
<keyword evidence="5" id="KW-1015">Disulfide bond</keyword>
<dbReference type="STRING" id="6205.A0A0R3WNK0"/>
<dbReference type="CDD" id="cd00109">
    <property type="entry name" value="Kunitz-type"/>
    <property type="match status" value="1"/>
</dbReference>
<evidence type="ECO:0000256" key="5">
    <source>
        <dbReference type="ARBA" id="ARBA00023157"/>
    </source>
</evidence>
<dbReference type="FunFam" id="4.10.410.10:FF:000020">
    <property type="entry name" value="Collagen, type VI, alpha 3"/>
    <property type="match status" value="1"/>
</dbReference>
<evidence type="ECO:0000256" key="1">
    <source>
        <dbReference type="ARBA" id="ARBA00004613"/>
    </source>
</evidence>
<reference evidence="10" key="1">
    <citation type="submission" date="2017-02" db="UniProtKB">
        <authorList>
            <consortium name="WormBaseParasite"/>
        </authorList>
    </citation>
    <scope>IDENTIFICATION</scope>
</reference>
<dbReference type="PRINTS" id="PR00759">
    <property type="entry name" value="BASICPTASE"/>
</dbReference>
<dbReference type="GO" id="GO:0005615">
    <property type="term" value="C:extracellular space"/>
    <property type="evidence" value="ECO:0007669"/>
    <property type="project" value="TreeGrafter"/>
</dbReference>
<dbReference type="EMBL" id="UYWX01000964">
    <property type="protein sequence ID" value="VDM19646.1"/>
    <property type="molecule type" value="Genomic_DNA"/>
</dbReference>
<keyword evidence="9" id="KW-1185">Reference proteome</keyword>
<keyword evidence="6" id="KW-0732">Signal</keyword>
<dbReference type="InterPro" id="IPR036880">
    <property type="entry name" value="Kunitz_BPTI_sf"/>
</dbReference>
<sequence>MVTIPLLILLVLCLSNLSQGNADVCTQPIEPGVCKAHTKSWGYDPAKGSCVRFIYGGCGGNENRFKTKKECKQTCIKKHTKKKN</sequence>
<dbReference type="InterPro" id="IPR002223">
    <property type="entry name" value="Kunitz_BPTI"/>
</dbReference>
<evidence type="ECO:0000256" key="2">
    <source>
        <dbReference type="ARBA" id="ARBA00022525"/>
    </source>
</evidence>
<dbReference type="PROSITE" id="PS50279">
    <property type="entry name" value="BPTI_KUNITZ_2"/>
    <property type="match status" value="1"/>
</dbReference>
<organism evidence="10">
    <name type="scientific">Hydatigena taeniaeformis</name>
    <name type="common">Feline tapeworm</name>
    <name type="synonym">Taenia taeniaeformis</name>
    <dbReference type="NCBI Taxonomy" id="6205"/>
    <lineage>
        <taxon>Eukaryota</taxon>
        <taxon>Metazoa</taxon>
        <taxon>Spiralia</taxon>
        <taxon>Lophotrochozoa</taxon>
        <taxon>Platyhelminthes</taxon>
        <taxon>Cestoda</taxon>
        <taxon>Eucestoda</taxon>
        <taxon>Cyclophyllidea</taxon>
        <taxon>Taeniidae</taxon>
        <taxon>Hydatigera</taxon>
    </lineage>
</organism>
<dbReference type="Pfam" id="PF00014">
    <property type="entry name" value="Kunitz_BPTI"/>
    <property type="match status" value="1"/>
</dbReference>
<keyword evidence="3" id="KW-0646">Protease inhibitor</keyword>
<evidence type="ECO:0000256" key="3">
    <source>
        <dbReference type="ARBA" id="ARBA00022690"/>
    </source>
</evidence>
<reference evidence="8 9" key="2">
    <citation type="submission" date="2018-11" db="EMBL/GenBank/DDBJ databases">
        <authorList>
            <consortium name="Pathogen Informatics"/>
        </authorList>
    </citation>
    <scope>NUCLEOTIDE SEQUENCE [LARGE SCALE GENOMIC DNA]</scope>
</reference>
<evidence type="ECO:0000256" key="6">
    <source>
        <dbReference type="SAM" id="SignalP"/>
    </source>
</evidence>
<dbReference type="SMART" id="SM00131">
    <property type="entry name" value="KU"/>
    <property type="match status" value="1"/>
</dbReference>
<dbReference type="AlphaFoldDB" id="A0A0R3WNK0"/>
<evidence type="ECO:0000259" key="7">
    <source>
        <dbReference type="PROSITE" id="PS50279"/>
    </source>
</evidence>
<keyword evidence="4" id="KW-0722">Serine protease inhibitor</keyword>
<dbReference type="OrthoDB" id="5950222at2759"/>
<dbReference type="WBParaSite" id="TTAC_0000233801-mRNA-1">
    <property type="protein sequence ID" value="TTAC_0000233801-mRNA-1"/>
    <property type="gene ID" value="TTAC_0000233801"/>
</dbReference>
<dbReference type="Proteomes" id="UP000274429">
    <property type="component" value="Unassembled WGS sequence"/>
</dbReference>
<evidence type="ECO:0000256" key="4">
    <source>
        <dbReference type="ARBA" id="ARBA00022900"/>
    </source>
</evidence>
<dbReference type="InterPro" id="IPR020901">
    <property type="entry name" value="Prtase_inh_Kunz-CS"/>
</dbReference>
<evidence type="ECO:0000313" key="9">
    <source>
        <dbReference type="Proteomes" id="UP000274429"/>
    </source>
</evidence>
<dbReference type="PANTHER" id="PTHR10083">
    <property type="entry name" value="KUNITZ-TYPE PROTEASE INHIBITOR-RELATED"/>
    <property type="match status" value="1"/>
</dbReference>
<dbReference type="PANTHER" id="PTHR10083:SF376">
    <property type="entry name" value="SERINE PEPTIDASE INHIBITOR, KUNITZ TYPE, 3"/>
    <property type="match status" value="1"/>
</dbReference>
<proteinExistence type="predicted"/>
<protein>
    <submittedName>
        <fullName evidence="10">BPTI/Kunitz inhibitor domain-containing protein</fullName>
    </submittedName>
</protein>
<keyword evidence="2" id="KW-0964">Secreted</keyword>
<feature type="domain" description="BPTI/Kunitz inhibitor" evidence="7">
    <location>
        <begin position="25"/>
        <end position="75"/>
    </location>
</feature>
<feature type="chain" id="PRO_5043132914" evidence="6">
    <location>
        <begin position="23"/>
        <end position="84"/>
    </location>
</feature>
<evidence type="ECO:0000313" key="10">
    <source>
        <dbReference type="WBParaSite" id="TTAC_0000233801-mRNA-1"/>
    </source>
</evidence>
<name>A0A0R3WNK0_HYDTA</name>
<dbReference type="SUPFAM" id="SSF57362">
    <property type="entry name" value="BPTI-like"/>
    <property type="match status" value="1"/>
</dbReference>
<evidence type="ECO:0000313" key="8">
    <source>
        <dbReference type="EMBL" id="VDM19646.1"/>
    </source>
</evidence>
<comment type="subcellular location">
    <subcellularLocation>
        <location evidence="1">Secreted</location>
    </subcellularLocation>
</comment>
<accession>A0A0R3WNK0</accession>
<dbReference type="Gene3D" id="4.10.410.10">
    <property type="entry name" value="Pancreatic trypsin inhibitor Kunitz domain"/>
    <property type="match status" value="1"/>
</dbReference>
<dbReference type="GO" id="GO:0004867">
    <property type="term" value="F:serine-type endopeptidase inhibitor activity"/>
    <property type="evidence" value="ECO:0007669"/>
    <property type="project" value="UniProtKB-KW"/>
</dbReference>
<dbReference type="InterPro" id="IPR050098">
    <property type="entry name" value="TFPI/VKTCI-like"/>
</dbReference>
<dbReference type="PROSITE" id="PS00280">
    <property type="entry name" value="BPTI_KUNITZ_1"/>
    <property type="match status" value="1"/>
</dbReference>